<evidence type="ECO:0000256" key="2">
    <source>
        <dbReference type="SAM" id="MobiDB-lite"/>
    </source>
</evidence>
<dbReference type="GO" id="GO:0003729">
    <property type="term" value="F:mRNA binding"/>
    <property type="evidence" value="ECO:0007669"/>
    <property type="project" value="TreeGrafter"/>
</dbReference>
<dbReference type="Pfam" id="PF01535">
    <property type="entry name" value="PPR"/>
    <property type="match status" value="1"/>
</dbReference>
<dbReference type="EMBL" id="SGPL01000109">
    <property type="protein sequence ID" value="THH17492.1"/>
    <property type="molecule type" value="Genomic_DNA"/>
</dbReference>
<keyword evidence="4" id="KW-1185">Reference proteome</keyword>
<accession>A0A4S4LY56</accession>
<dbReference type="Gene3D" id="1.25.40.10">
    <property type="entry name" value="Tetratricopeptide repeat domain"/>
    <property type="match status" value="2"/>
</dbReference>
<dbReference type="PANTHER" id="PTHR47938">
    <property type="entry name" value="RESPIRATORY COMPLEX I CHAPERONE (CIA84), PUTATIVE (AFU_ORTHOLOGUE AFUA_2G06020)-RELATED"/>
    <property type="match status" value="1"/>
</dbReference>
<proteinExistence type="predicted"/>
<dbReference type="InterPro" id="IPR002885">
    <property type="entry name" value="PPR_rpt"/>
</dbReference>
<dbReference type="AlphaFoldDB" id="A0A4S4LY56"/>
<evidence type="ECO:0008006" key="5">
    <source>
        <dbReference type="Google" id="ProtNLM"/>
    </source>
</evidence>
<dbReference type="InterPro" id="IPR011990">
    <property type="entry name" value="TPR-like_helical_dom_sf"/>
</dbReference>
<evidence type="ECO:0000313" key="4">
    <source>
        <dbReference type="Proteomes" id="UP000310158"/>
    </source>
</evidence>
<organism evidence="3 4">
    <name type="scientific">Bondarzewia mesenterica</name>
    <dbReference type="NCBI Taxonomy" id="1095465"/>
    <lineage>
        <taxon>Eukaryota</taxon>
        <taxon>Fungi</taxon>
        <taxon>Dikarya</taxon>
        <taxon>Basidiomycota</taxon>
        <taxon>Agaricomycotina</taxon>
        <taxon>Agaricomycetes</taxon>
        <taxon>Russulales</taxon>
        <taxon>Bondarzewiaceae</taxon>
        <taxon>Bondarzewia</taxon>
    </lineage>
</organism>
<protein>
    <recommendedName>
        <fullName evidence="5">Pentacotripeptide-repeat region of PRORP domain-containing protein</fullName>
    </recommendedName>
</protein>
<gene>
    <name evidence="3" type="ORF">EW146_g3327</name>
</gene>
<reference evidence="3 4" key="1">
    <citation type="submission" date="2019-02" db="EMBL/GenBank/DDBJ databases">
        <title>Genome sequencing of the rare red list fungi Bondarzewia mesenterica.</title>
        <authorList>
            <person name="Buettner E."/>
            <person name="Kellner H."/>
        </authorList>
    </citation>
    <scope>NUCLEOTIDE SEQUENCE [LARGE SCALE GENOMIC DNA]</scope>
    <source>
        <strain evidence="3 4">DSM 108281</strain>
    </source>
</reference>
<comment type="caution">
    <text evidence="3">The sequence shown here is derived from an EMBL/GenBank/DDBJ whole genome shotgun (WGS) entry which is preliminary data.</text>
</comment>
<feature type="repeat" description="PPR" evidence="1">
    <location>
        <begin position="219"/>
        <end position="253"/>
    </location>
</feature>
<evidence type="ECO:0000313" key="3">
    <source>
        <dbReference type="EMBL" id="THH17492.1"/>
    </source>
</evidence>
<name>A0A4S4LY56_9AGAM</name>
<feature type="region of interest" description="Disordered" evidence="2">
    <location>
        <begin position="527"/>
        <end position="572"/>
    </location>
</feature>
<sequence>MHQAALASVPVTPSHISTESIAVSQSLYERKRRRIPHTSIAVRDDEGTIDSVSELARRVEALSNITVEETSAPPTPLEFTESELLAFYEDVLAFPPAEQAPIEPSEASQDEKDRALIQAVADRYMSATANPPHVFDTASPSFSSILQQRSPRNGQDYSFFFDNHISEQSPLPTHRRILPKIQQIVSGLEAVRKSLRPVAGNLAHQTAHQTAHVPISLLTHEEWKALVRVCLREGDTESAEVWLELMKRSDLTPLEESFNDIMSIYATKGDIAGIEKFMRKHISGRPTDRQRHLHVKSHENSVPAGTVPTSALNLLHYYESQSLPAPMTTYTRLIISLLSTRSSIAQAQAWDLFAHMRYVAHPQPDAFLYTVMIRACASSPFSKSEPERALDLFTEMTVDRRLPPTAGAYAAVILACARSGSKAYVSEAFRLAKEMLDAHRDASGHSAFRPDTRTCAALLEGAKRIGDLSRVRWILAEMVRGVQKESRESETPVGAEITEEIMMHVFHAYAAYRPPFRRSTAPLVQQIKARSTGSKPVPDESGPRSFLSKNADASTTPPPPSSPVEVLEGPSFRHLPPQTAAEVVREAEALFVHITEESGHPPHSSSPGNFDLPFHKVRVTPRLVNSYLSVYYRHTPLKSSHQLFLSLFSELGVERNAHSYVDALERCTFTRSSHDRDVAHHFAEDVWKDWCVVENARQLPDGRPLSARMIERAHAAMIRVLALSDELDRALDLLRAFVTRYPPVAIREPPTIPAMRSTRTTLTGAHPLVRLTSATEVPDDTVPPLIGYSNLELLHHRLVVAGRTEALNYVKWVCKAYEGALRMRRDATMRAATAAEDR</sequence>
<evidence type="ECO:0000256" key="1">
    <source>
        <dbReference type="PROSITE-ProRule" id="PRU00708"/>
    </source>
</evidence>
<dbReference type="Proteomes" id="UP000310158">
    <property type="component" value="Unassembled WGS sequence"/>
</dbReference>
<dbReference type="PROSITE" id="PS51375">
    <property type="entry name" value="PPR"/>
    <property type="match status" value="1"/>
</dbReference>
<dbReference type="OrthoDB" id="5588846at2759"/>